<evidence type="ECO:0000256" key="6">
    <source>
        <dbReference type="PROSITE-ProRule" id="PRU00169"/>
    </source>
</evidence>
<dbReference type="EMBL" id="CAACVJ010000232">
    <property type="protein sequence ID" value="VEP15090.1"/>
    <property type="molecule type" value="Genomic_DNA"/>
</dbReference>
<evidence type="ECO:0000256" key="3">
    <source>
        <dbReference type="ARBA" id="ARBA00022692"/>
    </source>
</evidence>
<dbReference type="AlphaFoldDB" id="A0A563VUH0"/>
<dbReference type="InterPro" id="IPR058982">
    <property type="entry name" value="Beta-barrel_AprE"/>
</dbReference>
<reference evidence="10 11" key="1">
    <citation type="submission" date="2019-01" db="EMBL/GenBank/DDBJ databases">
        <authorList>
            <person name="Brito A."/>
        </authorList>
    </citation>
    <scope>NUCLEOTIDE SEQUENCE [LARGE SCALE GENOMIC DNA]</scope>
    <source>
        <strain evidence="10">1</strain>
    </source>
</reference>
<evidence type="ECO:0000256" key="4">
    <source>
        <dbReference type="ARBA" id="ARBA00022989"/>
    </source>
</evidence>
<dbReference type="Gene3D" id="3.40.50.2300">
    <property type="match status" value="1"/>
</dbReference>
<evidence type="ECO:0000256" key="8">
    <source>
        <dbReference type="SAM" id="Phobius"/>
    </source>
</evidence>
<evidence type="ECO:0000256" key="5">
    <source>
        <dbReference type="ARBA" id="ARBA00023136"/>
    </source>
</evidence>
<dbReference type="CDD" id="cd17535">
    <property type="entry name" value="REC_NarL-like"/>
    <property type="match status" value="1"/>
</dbReference>
<dbReference type="PANTHER" id="PTHR30386:SF26">
    <property type="entry name" value="TRANSPORT PROTEIN COMB"/>
    <property type="match status" value="1"/>
</dbReference>
<dbReference type="InterPro" id="IPR011006">
    <property type="entry name" value="CheY-like_superfamily"/>
</dbReference>
<dbReference type="Gene3D" id="2.40.30.170">
    <property type="match status" value="1"/>
</dbReference>
<dbReference type="GO" id="GO:0000160">
    <property type="term" value="P:phosphorelay signal transduction system"/>
    <property type="evidence" value="ECO:0007669"/>
    <property type="project" value="InterPro"/>
</dbReference>
<feature type="coiled-coil region" evidence="7">
    <location>
        <begin position="281"/>
        <end position="509"/>
    </location>
</feature>
<dbReference type="SUPFAM" id="SSF52172">
    <property type="entry name" value="CheY-like"/>
    <property type="match status" value="1"/>
</dbReference>
<dbReference type="InterPro" id="IPR001789">
    <property type="entry name" value="Sig_transdc_resp-reg_receiver"/>
</dbReference>
<evidence type="ECO:0000259" key="9">
    <source>
        <dbReference type="PROSITE" id="PS50110"/>
    </source>
</evidence>
<name>A0A563VUH0_9CYAN</name>
<comment type="similarity">
    <text evidence="2">Belongs to the membrane fusion protein (MFP) (TC 8.A.1) family.</text>
</comment>
<dbReference type="PROSITE" id="PS50110">
    <property type="entry name" value="RESPONSE_REGULATORY"/>
    <property type="match status" value="1"/>
</dbReference>
<dbReference type="Proteomes" id="UP000320055">
    <property type="component" value="Unassembled WGS sequence"/>
</dbReference>
<dbReference type="Pfam" id="PF00072">
    <property type="entry name" value="Response_reg"/>
    <property type="match status" value="1"/>
</dbReference>
<dbReference type="Gene3D" id="2.40.50.100">
    <property type="match status" value="1"/>
</dbReference>
<dbReference type="SUPFAM" id="SSF111369">
    <property type="entry name" value="HlyD-like secretion proteins"/>
    <property type="match status" value="1"/>
</dbReference>
<evidence type="ECO:0000313" key="11">
    <source>
        <dbReference type="Proteomes" id="UP000320055"/>
    </source>
</evidence>
<dbReference type="RefSeq" id="WP_144873878.1">
    <property type="nucleotide sequence ID" value="NZ_LR214047.1"/>
</dbReference>
<dbReference type="OrthoDB" id="9775513at2"/>
<evidence type="ECO:0000256" key="7">
    <source>
        <dbReference type="SAM" id="Coils"/>
    </source>
</evidence>
<dbReference type="Pfam" id="PF26002">
    <property type="entry name" value="Beta-barrel_AprE"/>
    <property type="match status" value="1"/>
</dbReference>
<evidence type="ECO:0000256" key="1">
    <source>
        <dbReference type="ARBA" id="ARBA00004167"/>
    </source>
</evidence>
<dbReference type="PRINTS" id="PR01490">
    <property type="entry name" value="RTXTOXIND"/>
</dbReference>
<gene>
    <name evidence="10" type="ORF">H1P_3070005</name>
</gene>
<evidence type="ECO:0000313" key="10">
    <source>
        <dbReference type="EMBL" id="VEP15090.1"/>
    </source>
</evidence>
<keyword evidence="7" id="KW-0175">Coiled coil</keyword>
<keyword evidence="11" id="KW-1185">Reference proteome</keyword>
<keyword evidence="4 8" id="KW-1133">Transmembrane helix</keyword>
<dbReference type="PANTHER" id="PTHR30386">
    <property type="entry name" value="MEMBRANE FUSION SUBUNIT OF EMRAB-TOLC MULTIDRUG EFFLUX PUMP"/>
    <property type="match status" value="1"/>
</dbReference>
<keyword evidence="5 8" id="KW-0472">Membrane</keyword>
<organism evidence="10 11">
    <name type="scientific">Hyella patelloides LEGE 07179</name>
    <dbReference type="NCBI Taxonomy" id="945734"/>
    <lineage>
        <taxon>Bacteria</taxon>
        <taxon>Bacillati</taxon>
        <taxon>Cyanobacteriota</taxon>
        <taxon>Cyanophyceae</taxon>
        <taxon>Pleurocapsales</taxon>
        <taxon>Hyellaceae</taxon>
        <taxon>Hyella</taxon>
    </lineage>
</organism>
<accession>A0A563VUH0</accession>
<keyword evidence="6" id="KW-0597">Phosphoprotein</keyword>
<evidence type="ECO:0000256" key="2">
    <source>
        <dbReference type="ARBA" id="ARBA00009477"/>
    </source>
</evidence>
<feature type="modified residue" description="4-aspartylphosphate" evidence="6">
    <location>
        <position position="79"/>
    </location>
</feature>
<keyword evidence="3 8" id="KW-0812">Transmembrane</keyword>
<dbReference type="InterPro" id="IPR058245">
    <property type="entry name" value="NreC/VraR/RcsB-like_REC"/>
</dbReference>
<dbReference type="GO" id="GO:0016020">
    <property type="term" value="C:membrane"/>
    <property type="evidence" value="ECO:0007669"/>
    <property type="project" value="UniProtKB-SubCell"/>
</dbReference>
<feature type="transmembrane region" description="Helical" evidence="8">
    <location>
        <begin position="218"/>
        <end position="236"/>
    </location>
</feature>
<dbReference type="InterPro" id="IPR050739">
    <property type="entry name" value="MFP"/>
</dbReference>
<protein>
    <submittedName>
        <fullName evidence="10">Response regulator receiver protein</fullName>
    </submittedName>
</protein>
<comment type="subcellular location">
    <subcellularLocation>
        <location evidence="1">Membrane</location>
        <topology evidence="1">Single-pass membrane protein</topology>
    </subcellularLocation>
</comment>
<feature type="domain" description="Response regulatory" evidence="9">
    <location>
        <begin position="28"/>
        <end position="144"/>
    </location>
</feature>
<proteinExistence type="inferred from homology"/>
<dbReference type="SMART" id="SM00448">
    <property type="entry name" value="REC"/>
    <property type="match status" value="1"/>
</dbReference>
<sequence>MVEGKITAKPSKIPILPVRSHDVELNIRIVLVDDNNSIRETLQNYLASQPDFAIVGSVDNAQTAIEQIESLNPDIVLMDIEMPEMDGLQATRAISQRFNQTKVIVLSSHDEEQYINRVLNVGAKGYLLKTTPLEELANSIRFVHKGYFQFSPGLLEKLNSPKAISPKARRVAIAIRPQSSTPSSSEIVLASPSQIQPHDWSSQTKELIDTLPRVWTRGLLYFLAIFTAIALPWAMLSKVDETGTARGRLEPSGKTFILDAPVAGTVAEINVREGDVVEAGQSLLELESDLVEAELQQLQTQLAGQQHRINQLDLLKKQLLLTVNTQEQEIQAQKLEKQAQVAQARQQLQFYQTSYNSQQEEKLAQVNQAKQDVAYSQTALNSAQASLAKAQKEIERYRQAWQQGIISEVQVVEQEDIIAERQQAYDRSQSELQQAKLRLTEQQNSYAKVIRQAESDIEQAQLQLQEQEKSYQTLAHTGKLAVLRSKEQLKNTEAEIATITTEINQSKSQIASAQYQLKQRVLKAPVKGTVFNLPIQKSGKVVQSGDAIAEIAPEGSSLMVRAEMATAESGSLTPGMPVKLKFDAYPFQDYGIVTGKLSTISPTSQITDTEQGQVATYNLDITIDRDCLPTANKCMALRPGDTVTAEVIVRQRRVIDFILDPFKKLQKGGLQL</sequence>